<keyword evidence="4" id="KW-1185">Reference proteome</keyword>
<accession>A0AAD9QGV7</accession>
<evidence type="ECO:0000256" key="1">
    <source>
        <dbReference type="SAM" id="MobiDB-lite"/>
    </source>
</evidence>
<dbReference type="AlphaFoldDB" id="A0AAD9QGV7"/>
<protein>
    <submittedName>
        <fullName evidence="3">Uncharacterized protein</fullName>
    </submittedName>
</protein>
<reference evidence="3" key="2">
    <citation type="journal article" date="2023" name="Science">
        <title>Genomic signatures of disease resistance in endangered staghorn corals.</title>
        <authorList>
            <person name="Vollmer S.V."/>
            <person name="Selwyn J.D."/>
            <person name="Despard B.A."/>
            <person name="Roesel C.L."/>
        </authorList>
    </citation>
    <scope>NUCLEOTIDE SEQUENCE</scope>
    <source>
        <strain evidence="3">K2</strain>
    </source>
</reference>
<feature type="region of interest" description="Disordered" evidence="1">
    <location>
        <begin position="101"/>
        <end position="122"/>
    </location>
</feature>
<keyword evidence="2" id="KW-0812">Transmembrane</keyword>
<evidence type="ECO:0000313" key="4">
    <source>
        <dbReference type="Proteomes" id="UP001249851"/>
    </source>
</evidence>
<name>A0AAD9QGV7_ACRCE</name>
<dbReference type="Proteomes" id="UP001249851">
    <property type="component" value="Unassembled WGS sequence"/>
</dbReference>
<gene>
    <name evidence="3" type="ORF">P5673_016211</name>
</gene>
<feature type="transmembrane region" description="Helical" evidence="2">
    <location>
        <begin position="79"/>
        <end position="98"/>
    </location>
</feature>
<evidence type="ECO:0000313" key="3">
    <source>
        <dbReference type="EMBL" id="KAK2561074.1"/>
    </source>
</evidence>
<dbReference type="EMBL" id="JARQWQ010000034">
    <property type="protein sequence ID" value="KAK2561074.1"/>
    <property type="molecule type" value="Genomic_DNA"/>
</dbReference>
<sequence length="122" mass="13204">MPLKEDDKKAALETLPILDSLPDEKEEKDEPSFIRKLDFDFDPDCVTCKYISASVCYGSGVLVLSSLKQIPPTKLPAKVISGLFGIGLFAVGTLRLFVPGNDPNAPLFGGKKNETVDQDTSS</sequence>
<keyword evidence="2" id="KW-1133">Transmembrane helix</keyword>
<organism evidence="3 4">
    <name type="scientific">Acropora cervicornis</name>
    <name type="common">Staghorn coral</name>
    <dbReference type="NCBI Taxonomy" id="6130"/>
    <lineage>
        <taxon>Eukaryota</taxon>
        <taxon>Metazoa</taxon>
        <taxon>Cnidaria</taxon>
        <taxon>Anthozoa</taxon>
        <taxon>Hexacorallia</taxon>
        <taxon>Scleractinia</taxon>
        <taxon>Astrocoeniina</taxon>
        <taxon>Acroporidae</taxon>
        <taxon>Acropora</taxon>
    </lineage>
</organism>
<keyword evidence="2" id="KW-0472">Membrane</keyword>
<reference evidence="3" key="1">
    <citation type="journal article" date="2023" name="G3 (Bethesda)">
        <title>Whole genome assembly and annotation of the endangered Caribbean coral Acropora cervicornis.</title>
        <authorList>
            <person name="Selwyn J.D."/>
            <person name="Vollmer S.V."/>
        </authorList>
    </citation>
    <scope>NUCLEOTIDE SEQUENCE</scope>
    <source>
        <strain evidence="3">K2</strain>
    </source>
</reference>
<comment type="caution">
    <text evidence="3">The sequence shown here is derived from an EMBL/GenBank/DDBJ whole genome shotgun (WGS) entry which is preliminary data.</text>
</comment>
<proteinExistence type="predicted"/>
<evidence type="ECO:0000256" key="2">
    <source>
        <dbReference type="SAM" id="Phobius"/>
    </source>
</evidence>